<evidence type="ECO:0000256" key="14">
    <source>
        <dbReference type="SAM" id="MobiDB-lite"/>
    </source>
</evidence>
<dbReference type="InterPro" id="IPR000519">
    <property type="entry name" value="P_trefoil_dom"/>
</dbReference>
<sequence>MSCEVKASLLNILLLSATALGSAETGNRSLEEPAELDLGSRAEPRGEGGYLRVNGGGEGGESGGGSEEQMQTNNYTTINYTSNNYTSNNNTTNNNTTNNNSSAQPVWTSVEDEVPHPRRKVFSSKPPQPDLRVLQKHQTISQPLRSADQSKSLQWSSGGEDRPQSDSPGYEDAEDFITQQWFGMRPSVQCSGGGLTFTAQGRGYTHLFVERVDAAPVHVLQLLPDCGYFVRATWRDLLLTASFDACYILKENDSYVLPLLWWGRRVKISCSMIPDSPPAPSGFCSDSGLAIMMEGDQVAVEKFKVKASREWVPFLSDTCACRVESPPEYVMFFISFTAPCIKDSSGTVHILLNRKEYTLSCKDSPSSSQQPLHPGPRQAQPTTEKATQHTPPYQPYPKPNVLQLPFGFDPIHFPTPYLMDPHLPGEVPNLQHSYSDVMSLSELAALGGAPGTHSQQHLPVSLIPQPPGPPGIPAASYPKFPTFSPPVGQYHPVLGPVMDYQLPDAFPYPIQDHLKPPRPLPRPDDHEVQVQQRLDLTSQLGVNPNSVQKAPPSKLPVSPFTQEAKVVQHSSRDPVLPIASSEMEPSLSCKGSHLVADLPSAKMDSVKVKDVTKKNTWLPVASAPVHCGYSLQRKDRGVVFTSPLPTCHSRTLSSSLLALWLKFWDIVQLRHRVLQLRCHSAEPPAPAPTTAVADVPWTWVTASLVPEPKPEPSYSQTAKPPPQPKPTASSQQARITMEPSWGAKTTPQPLVPHIQCLYQHMNVTLPYQSVTGLTVQIPSRGDEENLNAVLLNEAPVHCGYLVKEDHNGFINVILPYTSCHMAYRDGQYKITLAYRLEDGNGVEALLSCKPPKGQECNLPAELQLDCGPSTILAEDCHALGCCYSSDNGVCYYPMDECTADRHFVFSIPSSLTDPPLSPTLLSAAGNSTCIPQRVVGDSALFKIPLDDCGAHRYEVGKTVIYLLEILNTLQSLSQNYGTITRDSPIRLLVECRYLPGTLASVSYLVKSPSLGPSVQAQGVFGVQLRIAKDQHYSSYYPQYHRPLKKLLGKPLYLEVRLLNAPDPSVVLLVHYCVAYPRSAHSAWVLIYDGCPNPLDVTPTNNPPPSPPEAVANHVRRFTISTFQFLDPNKDQLEPSEKHKEKEEIYFMCATEVCLPSEGPCVEGCFESEYKPFFSPSYFSC</sequence>
<proteinExistence type="predicted"/>
<feature type="compositionally biased region" description="Gly residues" evidence="14">
    <location>
        <begin position="54"/>
        <end position="66"/>
    </location>
</feature>
<evidence type="ECO:0000256" key="9">
    <source>
        <dbReference type="ARBA" id="ARBA00023157"/>
    </source>
</evidence>
<organism evidence="18 19">
    <name type="scientific">Astyanax mexicanus</name>
    <name type="common">Blind cave fish</name>
    <name type="synonym">Astyanax fasciatus mexicanus</name>
    <dbReference type="NCBI Taxonomy" id="7994"/>
    <lineage>
        <taxon>Eukaryota</taxon>
        <taxon>Metazoa</taxon>
        <taxon>Chordata</taxon>
        <taxon>Craniata</taxon>
        <taxon>Vertebrata</taxon>
        <taxon>Euteleostomi</taxon>
        <taxon>Actinopterygii</taxon>
        <taxon>Neopterygii</taxon>
        <taxon>Teleostei</taxon>
        <taxon>Ostariophysi</taxon>
        <taxon>Characiformes</taxon>
        <taxon>Characoidei</taxon>
        <taxon>Acestrorhamphidae</taxon>
        <taxon>Acestrorhamphinae</taxon>
        <taxon>Astyanax</taxon>
    </lineage>
</organism>
<evidence type="ECO:0008006" key="20">
    <source>
        <dbReference type="Google" id="ProtNLM"/>
    </source>
</evidence>
<feature type="chain" id="PRO_5035829858" description="ZP domain-containing protein" evidence="15">
    <location>
        <begin position="24"/>
        <end position="1180"/>
    </location>
</feature>
<dbReference type="EMBL" id="JAICCE010000021">
    <property type="protein sequence ID" value="KAG9262492.1"/>
    <property type="molecule type" value="Genomic_DNA"/>
</dbReference>
<evidence type="ECO:0000256" key="10">
    <source>
        <dbReference type="ARBA" id="ARBA00023180"/>
    </source>
</evidence>
<feature type="domain" description="ZP" evidence="16">
    <location>
        <begin position="896"/>
        <end position="1171"/>
    </location>
</feature>
<keyword evidence="10" id="KW-0325">Glycoprotein</keyword>
<keyword evidence="11" id="KW-0278">Fertilization</keyword>
<dbReference type="Pfam" id="PF00100">
    <property type="entry name" value="Zona_pellucida"/>
    <property type="match status" value="1"/>
</dbReference>
<keyword evidence="2" id="KW-1003">Cell membrane</keyword>
<dbReference type="PANTHER" id="PTHR23343">
    <property type="entry name" value="ZONA PELLUCIDA SPERM-BINDING PROTEIN"/>
    <property type="match status" value="1"/>
</dbReference>
<feature type="compositionally biased region" description="Low complexity" evidence="14">
    <location>
        <begin position="72"/>
        <end position="102"/>
    </location>
</feature>
<evidence type="ECO:0000256" key="2">
    <source>
        <dbReference type="ARBA" id="ARBA00022475"/>
    </source>
</evidence>
<dbReference type="GO" id="GO:0035805">
    <property type="term" value="C:egg coat"/>
    <property type="evidence" value="ECO:0007669"/>
    <property type="project" value="UniProtKB-SubCell"/>
</dbReference>
<dbReference type="Gene3D" id="4.10.110.10">
    <property type="entry name" value="Spasmolytic Protein, domain 1"/>
    <property type="match status" value="1"/>
</dbReference>
<reference evidence="18 19" key="1">
    <citation type="submission" date="2021-07" db="EMBL/GenBank/DDBJ databases">
        <authorList>
            <person name="Imarazene B."/>
            <person name="Zahm M."/>
            <person name="Klopp C."/>
            <person name="Cabau C."/>
            <person name="Beille S."/>
            <person name="Jouanno E."/>
            <person name="Castinel A."/>
            <person name="Lluch J."/>
            <person name="Gil L."/>
            <person name="Kuchtly C."/>
            <person name="Lopez Roques C."/>
            <person name="Donnadieu C."/>
            <person name="Parrinello H."/>
            <person name="Journot L."/>
            <person name="Du K."/>
            <person name="Schartl M."/>
            <person name="Retaux S."/>
            <person name="Guiguen Y."/>
        </authorList>
    </citation>
    <scope>NUCLEOTIDE SEQUENCE [LARGE SCALE GENOMIC DNA]</scope>
    <source>
        <strain evidence="18">Pach_M1</strain>
        <tissue evidence="18">Testis</tissue>
    </source>
</reference>
<feature type="disulfide bond" evidence="13">
    <location>
        <begin position="856"/>
        <end position="882"/>
    </location>
</feature>
<dbReference type="GO" id="GO:0032190">
    <property type="term" value="F:acrosin binding"/>
    <property type="evidence" value="ECO:0007669"/>
    <property type="project" value="TreeGrafter"/>
</dbReference>
<feature type="compositionally biased region" description="Polar residues" evidence="14">
    <location>
        <begin position="379"/>
        <end position="391"/>
    </location>
</feature>
<evidence type="ECO:0000256" key="7">
    <source>
        <dbReference type="ARBA" id="ARBA00022989"/>
    </source>
</evidence>
<dbReference type="AlphaFoldDB" id="A0A8T2KXT1"/>
<dbReference type="InterPro" id="IPR055356">
    <property type="entry name" value="ZP-N"/>
</dbReference>
<feature type="region of interest" description="Disordered" evidence="14">
    <location>
        <begin position="23"/>
        <end position="170"/>
    </location>
</feature>
<keyword evidence="3" id="KW-0964">Secreted</keyword>
<evidence type="ECO:0000256" key="4">
    <source>
        <dbReference type="ARBA" id="ARBA00022530"/>
    </source>
</evidence>
<dbReference type="GO" id="GO:0005886">
    <property type="term" value="C:plasma membrane"/>
    <property type="evidence" value="ECO:0007669"/>
    <property type="project" value="UniProtKB-SubCell"/>
</dbReference>
<dbReference type="Gene3D" id="2.60.40.4100">
    <property type="entry name" value="Zona pellucida, ZP-C domain"/>
    <property type="match status" value="1"/>
</dbReference>
<feature type="compositionally biased region" description="Polar residues" evidence="14">
    <location>
        <begin position="136"/>
        <end position="157"/>
    </location>
</feature>
<gene>
    <name evidence="18" type="ORF">AMEX_G24267</name>
</gene>
<evidence type="ECO:0000259" key="16">
    <source>
        <dbReference type="PROSITE" id="PS51034"/>
    </source>
</evidence>
<dbReference type="InterPro" id="IPR051148">
    <property type="entry name" value="Zona_Pellucida_Domain_gp"/>
</dbReference>
<evidence type="ECO:0000256" key="3">
    <source>
        <dbReference type="ARBA" id="ARBA00022525"/>
    </source>
</evidence>
<evidence type="ECO:0000259" key="17">
    <source>
        <dbReference type="PROSITE" id="PS51448"/>
    </source>
</evidence>
<feature type="region of interest" description="Disordered" evidence="14">
    <location>
        <begin position="708"/>
        <end position="734"/>
    </location>
</feature>
<comment type="caution">
    <text evidence="13">Lacks conserved residue(s) required for the propagation of feature annotation.</text>
</comment>
<feature type="disulfide bond" evidence="13">
    <location>
        <begin position="866"/>
        <end position="881"/>
    </location>
</feature>
<feature type="compositionally biased region" description="Polar residues" evidence="14">
    <location>
        <begin position="538"/>
        <end position="548"/>
    </location>
</feature>
<evidence type="ECO:0000256" key="1">
    <source>
        <dbReference type="ARBA" id="ARBA00004251"/>
    </source>
</evidence>
<name>A0A8T2KXT1_ASTMX</name>
<feature type="signal peptide" evidence="15">
    <location>
        <begin position="1"/>
        <end position="23"/>
    </location>
</feature>
<feature type="region of interest" description="Disordered" evidence="14">
    <location>
        <begin position="362"/>
        <end position="396"/>
    </location>
</feature>
<keyword evidence="6" id="KW-0812">Transmembrane</keyword>
<dbReference type="PROSITE" id="PS51448">
    <property type="entry name" value="P_TREFOIL_2"/>
    <property type="match status" value="1"/>
</dbReference>
<evidence type="ECO:0000313" key="19">
    <source>
        <dbReference type="Proteomes" id="UP000752171"/>
    </source>
</evidence>
<feature type="region of interest" description="Disordered" evidence="14">
    <location>
        <begin position="538"/>
        <end position="557"/>
    </location>
</feature>
<dbReference type="Gene3D" id="2.60.40.3210">
    <property type="entry name" value="Zona pellucida, ZP-N domain"/>
    <property type="match status" value="1"/>
</dbReference>
<evidence type="ECO:0000256" key="13">
    <source>
        <dbReference type="PROSITE-ProRule" id="PRU00779"/>
    </source>
</evidence>
<keyword evidence="8" id="KW-0472">Membrane</keyword>
<dbReference type="InterPro" id="IPR044913">
    <property type="entry name" value="P_trefoil_dom_sf"/>
</dbReference>
<dbReference type="Pfam" id="PF23344">
    <property type="entry name" value="ZP-N"/>
    <property type="match status" value="1"/>
</dbReference>
<accession>A0A8T2KXT1</accession>
<comment type="caution">
    <text evidence="18">The sequence shown here is derived from an EMBL/GenBank/DDBJ whole genome shotgun (WGS) entry which is preliminary data.</text>
</comment>
<feature type="compositionally biased region" description="Polar residues" evidence="14">
    <location>
        <begin position="362"/>
        <end position="371"/>
    </location>
</feature>
<keyword evidence="4" id="KW-0272">Extracellular matrix</keyword>
<dbReference type="InterPro" id="IPR001507">
    <property type="entry name" value="ZP_dom"/>
</dbReference>
<evidence type="ECO:0000256" key="11">
    <source>
        <dbReference type="ARBA" id="ARBA00023279"/>
    </source>
</evidence>
<dbReference type="InterPro" id="IPR042235">
    <property type="entry name" value="ZP-C_dom"/>
</dbReference>
<evidence type="ECO:0000256" key="8">
    <source>
        <dbReference type="ARBA" id="ARBA00023136"/>
    </source>
</evidence>
<dbReference type="SUPFAM" id="SSF57492">
    <property type="entry name" value="Trefoil"/>
    <property type="match status" value="1"/>
</dbReference>
<dbReference type="InterPro" id="IPR055355">
    <property type="entry name" value="ZP-C"/>
</dbReference>
<dbReference type="CDD" id="cd00111">
    <property type="entry name" value="Trefoil"/>
    <property type="match status" value="1"/>
</dbReference>
<protein>
    <recommendedName>
        <fullName evidence="20">ZP domain-containing protein</fullName>
    </recommendedName>
</protein>
<dbReference type="GO" id="GO:0007339">
    <property type="term" value="P:binding of sperm to zona pellucida"/>
    <property type="evidence" value="ECO:0007669"/>
    <property type="project" value="TreeGrafter"/>
</dbReference>
<dbReference type="SMART" id="SM00018">
    <property type="entry name" value="PD"/>
    <property type="match status" value="1"/>
</dbReference>
<evidence type="ECO:0000256" key="5">
    <source>
        <dbReference type="ARBA" id="ARBA00022685"/>
    </source>
</evidence>
<keyword evidence="15" id="KW-0732">Signal</keyword>
<keyword evidence="5" id="KW-0165">Cleavage on pair of basic residues</keyword>
<dbReference type="GO" id="GO:0035804">
    <property type="term" value="F:structural constituent of egg coat"/>
    <property type="evidence" value="ECO:0007669"/>
    <property type="project" value="TreeGrafter"/>
</dbReference>
<dbReference type="GO" id="GO:0060468">
    <property type="term" value="P:prevention of polyspermy"/>
    <property type="evidence" value="ECO:0007669"/>
    <property type="project" value="TreeGrafter"/>
</dbReference>
<keyword evidence="7" id="KW-1133">Transmembrane helix</keyword>
<evidence type="ECO:0000313" key="18">
    <source>
        <dbReference type="EMBL" id="KAG9262492.1"/>
    </source>
</evidence>
<dbReference type="PANTHER" id="PTHR23343:SF117">
    <property type="entry name" value="ZONA PELLUCIDA SPERM-BINDING PROTEIN 4-LIKE ISOFORM X1"/>
    <property type="match status" value="1"/>
</dbReference>
<feature type="domain" description="P-type" evidence="17">
    <location>
        <begin position="854"/>
        <end position="894"/>
    </location>
</feature>
<keyword evidence="9 13" id="KW-1015">Disulfide bond</keyword>
<dbReference type="Proteomes" id="UP000752171">
    <property type="component" value="Unassembled WGS sequence"/>
</dbReference>
<evidence type="ECO:0000256" key="12">
    <source>
        <dbReference type="ARBA" id="ARBA00024183"/>
    </source>
</evidence>
<dbReference type="Pfam" id="PF00088">
    <property type="entry name" value="Trefoil"/>
    <property type="match status" value="1"/>
</dbReference>
<comment type="subcellular location">
    <subcellularLocation>
        <location evidence="1">Cell membrane</location>
        <topology evidence="1">Single-pass type I membrane protein</topology>
    </subcellularLocation>
    <subcellularLocation>
        <location evidence="12">Zona pellucida</location>
    </subcellularLocation>
</comment>
<evidence type="ECO:0000256" key="6">
    <source>
        <dbReference type="ARBA" id="ARBA00022692"/>
    </source>
</evidence>
<evidence type="ECO:0000256" key="15">
    <source>
        <dbReference type="SAM" id="SignalP"/>
    </source>
</evidence>
<dbReference type="PROSITE" id="PS51034">
    <property type="entry name" value="ZP_2"/>
    <property type="match status" value="1"/>
</dbReference>
<dbReference type="SMART" id="SM00241">
    <property type="entry name" value="ZP"/>
    <property type="match status" value="1"/>
</dbReference>